<name>A0A143QGA2_RHOFA</name>
<reference evidence="1 2" key="1">
    <citation type="journal article" date="2016" name="Genome Announc.">
        <title>Complete Genome and Plasmid Sequences for Rhodococcus fascians D188 and Draft Sequences for Rhodococcus Isolates PBTS 1 and PBTS 2.</title>
        <authorList>
            <person name="Stamler R.A."/>
            <person name="Vereecke D."/>
            <person name="Zhang Y."/>
            <person name="Schilkey F."/>
            <person name="Devitt N."/>
            <person name="Randall J.J."/>
        </authorList>
    </citation>
    <scope>NUCLEOTIDE SEQUENCE [LARGE SCALE GENOMIC DNA]</scope>
    <source>
        <strain evidence="1 2">PBTS2</strain>
    </source>
</reference>
<evidence type="ECO:0000313" key="1">
    <source>
        <dbReference type="EMBL" id="AMY21944.1"/>
    </source>
</evidence>
<organism evidence="1 2">
    <name type="scientific">Rhodococcoides fascians</name>
    <name type="common">Rhodococcus fascians</name>
    <dbReference type="NCBI Taxonomy" id="1828"/>
    <lineage>
        <taxon>Bacteria</taxon>
        <taxon>Bacillati</taxon>
        <taxon>Actinomycetota</taxon>
        <taxon>Actinomycetes</taxon>
        <taxon>Mycobacteriales</taxon>
        <taxon>Nocardiaceae</taxon>
        <taxon>Rhodococcoides</taxon>
    </lineage>
</organism>
<dbReference type="PATRIC" id="fig|1653479.3.peg.638"/>
<accession>A0A143QGA2</accession>
<protein>
    <submittedName>
        <fullName evidence="1">Uncharacterized protein</fullName>
    </submittedName>
</protein>
<proteinExistence type="predicted"/>
<dbReference type="Proteomes" id="UP000076038">
    <property type="component" value="Chromosome"/>
</dbReference>
<evidence type="ECO:0000313" key="2">
    <source>
        <dbReference type="Proteomes" id="UP000076038"/>
    </source>
</evidence>
<reference evidence="2" key="2">
    <citation type="submission" date="2016-04" db="EMBL/GenBank/DDBJ databases">
        <title>Complete Genome and Plasmid Sequences for Rhodococcus fascians D188 and Draft Sequences for Rhodococcus spp. Isolates PBTS 1 and PBTS 2.</title>
        <authorList>
            <person name="Stamer R."/>
            <person name="Vereecke D."/>
            <person name="Zhang Y."/>
            <person name="Schilkey F."/>
            <person name="Devitt N."/>
            <person name="Randall J."/>
        </authorList>
    </citation>
    <scope>NUCLEOTIDE SEQUENCE [LARGE SCALE GENOMIC DNA]</scope>
    <source>
        <strain evidence="2">PBTS2</strain>
    </source>
</reference>
<dbReference type="KEGG" id="rhs:A3Q41_00624"/>
<keyword evidence="2" id="KW-1185">Reference proteome</keyword>
<dbReference type="AlphaFoldDB" id="A0A143QGA2"/>
<gene>
    <name evidence="1" type="ORF">A3Q41_00624</name>
</gene>
<sequence>MNLVSNMSHDLLQGARMRKGFGWTVSVSQICRPEGMF</sequence>
<dbReference type="EMBL" id="CP015220">
    <property type="protein sequence ID" value="AMY21944.1"/>
    <property type="molecule type" value="Genomic_DNA"/>
</dbReference>